<name>A0A1F6ER09_9BACT</name>
<keyword evidence="1" id="KW-0812">Transmembrane</keyword>
<dbReference type="EMBL" id="MFLU01000004">
    <property type="protein sequence ID" value="OGG76063.1"/>
    <property type="molecule type" value="Genomic_DNA"/>
</dbReference>
<evidence type="ECO:0000313" key="2">
    <source>
        <dbReference type="EMBL" id="OGG76063.1"/>
    </source>
</evidence>
<feature type="transmembrane region" description="Helical" evidence="1">
    <location>
        <begin position="136"/>
        <end position="153"/>
    </location>
</feature>
<reference evidence="2 3" key="1">
    <citation type="journal article" date="2016" name="Nat. Commun.">
        <title>Thousands of microbial genomes shed light on interconnected biogeochemical processes in an aquifer system.</title>
        <authorList>
            <person name="Anantharaman K."/>
            <person name="Brown C.T."/>
            <person name="Hug L.A."/>
            <person name="Sharon I."/>
            <person name="Castelle C.J."/>
            <person name="Probst A.J."/>
            <person name="Thomas B.C."/>
            <person name="Singh A."/>
            <person name="Wilkins M.J."/>
            <person name="Karaoz U."/>
            <person name="Brodie E.L."/>
            <person name="Williams K.H."/>
            <person name="Hubbard S.S."/>
            <person name="Banfield J.F."/>
        </authorList>
    </citation>
    <scope>NUCLEOTIDE SEQUENCE [LARGE SCALE GENOMIC DNA]</scope>
</reference>
<evidence type="ECO:0000256" key="1">
    <source>
        <dbReference type="SAM" id="Phobius"/>
    </source>
</evidence>
<evidence type="ECO:0008006" key="4">
    <source>
        <dbReference type="Google" id="ProtNLM"/>
    </source>
</evidence>
<proteinExistence type="predicted"/>
<evidence type="ECO:0000313" key="3">
    <source>
        <dbReference type="Proteomes" id="UP000178587"/>
    </source>
</evidence>
<feature type="transmembrane region" description="Helical" evidence="1">
    <location>
        <begin position="51"/>
        <end position="77"/>
    </location>
</feature>
<keyword evidence="1" id="KW-0472">Membrane</keyword>
<dbReference type="AlphaFoldDB" id="A0A1F6ER09"/>
<dbReference type="Proteomes" id="UP000178587">
    <property type="component" value="Unassembled WGS sequence"/>
</dbReference>
<feature type="transmembrane region" description="Helical" evidence="1">
    <location>
        <begin position="173"/>
        <end position="196"/>
    </location>
</feature>
<accession>A0A1F6ER09</accession>
<protein>
    <recommendedName>
        <fullName evidence="4">TVP38/TMEM64 family membrane protein</fullName>
    </recommendedName>
</protein>
<keyword evidence="1" id="KW-1133">Transmembrane helix</keyword>
<comment type="caution">
    <text evidence="2">The sequence shown here is derived from an EMBL/GenBank/DDBJ whole genome shotgun (WGS) entry which is preliminary data.</text>
</comment>
<organism evidence="2 3">
    <name type="scientific">Candidatus Kaiserbacteria bacterium RIFCSPLOWO2_01_FULL_50_24</name>
    <dbReference type="NCBI Taxonomy" id="1798507"/>
    <lineage>
        <taxon>Bacteria</taxon>
        <taxon>Candidatus Kaiseribacteriota</taxon>
    </lineage>
</organism>
<sequence>MARLKKARVRVPQAVVVEAWVFIAAVAVAVYLIQAGTMTDVISWALGSGSLFAGVIAGSLYSTFVTTPLAVAALIGLGNALQIPLWQVAIVGAIGATISDLALARFLRSPLSLYVVERVLGHYEDAFQRGIRRSMFIRWGVVALGGLLVSLPVPTDELGIALFDASGLRLTQMVPIFLVANFIAIFTILTFVHVFISV</sequence>
<feature type="transmembrane region" description="Helical" evidence="1">
    <location>
        <begin position="20"/>
        <end position="39"/>
    </location>
</feature>
<gene>
    <name evidence="2" type="ORF">A3A34_00485</name>
</gene>